<accession>A0ABZ0I736</accession>
<feature type="chain" id="PRO_5045859645" evidence="1">
    <location>
        <begin position="26"/>
        <end position="524"/>
    </location>
</feature>
<dbReference type="InterPro" id="IPR052701">
    <property type="entry name" value="GAG_Ulvan_Degrading_Sulfatases"/>
</dbReference>
<dbReference type="PANTHER" id="PTHR43751:SF2">
    <property type="entry name" value="SULFATASE N-TERMINAL DOMAIN-CONTAINING PROTEIN"/>
    <property type="match status" value="1"/>
</dbReference>
<sequence length="524" mass="58066">MINLKSLAIASLAATSCLLSFGAQAADKPNILVLWGDDVGVWNTSAYNRGGMGYQTPNIDSIANQGALFTDMYAQQSCTAGRASFILGQQPFRTGLLTIGMPGSDQGIPDWTPTIADLLKEQGYKTGQFGKNHLGDQDKHLPTNHGFDEFFGNLYHLNAEEEPETYYYPKDPAFHEKFGPRGVLHSYADGKIEDTGPLTRKRMETVDGEFGGAAKKFMAAAVNEDKPFFVWMNFTRMHVWTHLQEKYKGKTGISLYADGMAELDDMVGSFLDELKTLGVDDNTIVIFSTDNGAEKFTWPDGGASPYRGEKGTTWEGGMRVPQMVKWPGTIKPGTIYNDIMSQEDWMPTLLAAAGVPDVKEQLASKGGMRANGKKFRVHLDGYNFKPYFEGAEEKGPRREIMYFAASGMLNAIRVDDWKVAFAIERGPINEAYRETPAWPVITNLRADPFESAYSESGMYVRWYADNMWLMVPAQGFVQRFFATLEGFPFQAGGSLSASNIGYGTLERQKAMGSLKALMDLSIQN</sequence>
<protein>
    <submittedName>
        <fullName evidence="3">Arylsulfatase</fullName>
    </submittedName>
</protein>
<dbReference type="InterPro" id="IPR000917">
    <property type="entry name" value="Sulfatase_N"/>
</dbReference>
<proteinExistence type="predicted"/>
<dbReference type="Proteomes" id="UP001626537">
    <property type="component" value="Chromosome"/>
</dbReference>
<organism evidence="3 4">
    <name type="scientific">Congregibacter variabilis</name>
    <dbReference type="NCBI Taxonomy" id="3081200"/>
    <lineage>
        <taxon>Bacteria</taxon>
        <taxon>Pseudomonadati</taxon>
        <taxon>Pseudomonadota</taxon>
        <taxon>Gammaproteobacteria</taxon>
        <taxon>Cellvibrionales</taxon>
        <taxon>Halieaceae</taxon>
        <taxon>Congregibacter</taxon>
    </lineage>
</organism>
<keyword evidence="1" id="KW-0732">Signal</keyword>
<dbReference type="Gene3D" id="3.30.1120.10">
    <property type="match status" value="1"/>
</dbReference>
<dbReference type="InterPro" id="IPR017850">
    <property type="entry name" value="Alkaline_phosphatase_core_sf"/>
</dbReference>
<dbReference type="Pfam" id="PF00884">
    <property type="entry name" value="Sulfatase"/>
    <property type="match status" value="1"/>
</dbReference>
<dbReference type="Gene3D" id="3.40.720.10">
    <property type="entry name" value="Alkaline Phosphatase, subunit A"/>
    <property type="match status" value="1"/>
</dbReference>
<dbReference type="EMBL" id="CP136864">
    <property type="protein sequence ID" value="WOJ94384.1"/>
    <property type="molecule type" value="Genomic_DNA"/>
</dbReference>
<evidence type="ECO:0000313" key="3">
    <source>
        <dbReference type="EMBL" id="WOJ94384.1"/>
    </source>
</evidence>
<evidence type="ECO:0000259" key="2">
    <source>
        <dbReference type="Pfam" id="PF00884"/>
    </source>
</evidence>
<reference evidence="3 4" key="1">
    <citation type="submission" date="2023-10" db="EMBL/GenBank/DDBJ databases">
        <title>Two novel species belonging to the OM43/NOR5 clade.</title>
        <authorList>
            <person name="Park M."/>
        </authorList>
    </citation>
    <scope>NUCLEOTIDE SEQUENCE [LARGE SCALE GENOMIC DNA]</scope>
    <source>
        <strain evidence="3 4">IMCC43200</strain>
    </source>
</reference>
<dbReference type="PANTHER" id="PTHR43751">
    <property type="entry name" value="SULFATASE"/>
    <property type="match status" value="1"/>
</dbReference>
<evidence type="ECO:0000313" key="4">
    <source>
        <dbReference type="Proteomes" id="UP001626537"/>
    </source>
</evidence>
<evidence type="ECO:0000256" key="1">
    <source>
        <dbReference type="SAM" id="SignalP"/>
    </source>
</evidence>
<dbReference type="SUPFAM" id="SSF53649">
    <property type="entry name" value="Alkaline phosphatase-like"/>
    <property type="match status" value="1"/>
</dbReference>
<dbReference type="PROSITE" id="PS51257">
    <property type="entry name" value="PROKAR_LIPOPROTEIN"/>
    <property type="match status" value="1"/>
</dbReference>
<gene>
    <name evidence="3" type="ORF">R0135_04280</name>
</gene>
<keyword evidence="4" id="KW-1185">Reference proteome</keyword>
<feature type="signal peptide" evidence="1">
    <location>
        <begin position="1"/>
        <end position="25"/>
    </location>
</feature>
<name>A0ABZ0I736_9GAMM</name>
<dbReference type="CDD" id="cd16142">
    <property type="entry name" value="ARS_like"/>
    <property type="match status" value="1"/>
</dbReference>
<feature type="domain" description="Sulfatase N-terminal" evidence="2">
    <location>
        <begin position="29"/>
        <end position="355"/>
    </location>
</feature>